<dbReference type="Gene3D" id="1.10.287.130">
    <property type="match status" value="1"/>
</dbReference>
<dbReference type="SMART" id="SM00065">
    <property type="entry name" value="GAF"/>
    <property type="match status" value="1"/>
</dbReference>
<dbReference type="InterPro" id="IPR004358">
    <property type="entry name" value="Sig_transdc_His_kin-like_C"/>
</dbReference>
<proteinExistence type="predicted"/>
<accession>A0AA41ZHQ7</accession>
<evidence type="ECO:0000259" key="9">
    <source>
        <dbReference type="PROSITE" id="PS50112"/>
    </source>
</evidence>
<feature type="domain" description="Histidine kinase" evidence="8">
    <location>
        <begin position="567"/>
        <end position="785"/>
    </location>
</feature>
<dbReference type="AlphaFoldDB" id="A0AA41ZHQ7"/>
<dbReference type="SMART" id="SM00387">
    <property type="entry name" value="HATPase_c"/>
    <property type="match status" value="1"/>
</dbReference>
<dbReference type="SMART" id="SM00086">
    <property type="entry name" value="PAC"/>
    <property type="match status" value="3"/>
</dbReference>
<sequence length="785" mass="87717">MRHTPHYVPAPFPLDEPQRLEALRQLNILDTAPEQAFDDIAELARVICDKPIALVSLLDSDRQWFKSCLGLDATQTPRDMAFCGFAILEKDRILEVQDTRLDPRFADNPLVREAPNIRFYAGIPLVMKSGHALGTLCLIDTKPGCLTDMQRQALTGLGRQVVKQIELRQLAENHYSMASRFTELSQRAPGLLFELVYHPGAFTLQYAGERAEQMLGIACSDLYDDVNVLLRHLVPEDRRAVRRAFLASCRSVTMVDVIFRASVLGQERWFRIEASPQKDDTTLAWYGFLSDITLRQQGRLEIEAERAMYQRVMSAASSGIVACNEQGELTVFNEAAYRWHGVDVTAVPQSEWGQYYDLYEQDATTPMSVERIPLVRALGGETLRDEPMVIARNDQEVRYVSANADPIFSPDGRPLGAVAIMHDVTARVLSERALALLQQRFTQAFETAPIGMALVSLEGWIVDANDALCRLLGYSLETLRTLKLRTLMNVEDWQHELPFREEMLNNTRQHYRIEGRYHARDGSELWTEMQVSLLRDAHGAPDQFITQILDITEQHRASRMKDEFIATVSHELRTPLTSISAALGMLDSGVLGSLPSSTATEMIRIAHESSERLKRLISDLLDMERISAGQMNYDLAPQAIEPLLKACLDECRIIARQSHITLGCTLSFDGLVKADEARLKQVLINLLSNAIRFSPEGSHVQLASEQRDGMVRLSVTDNGAGIPDAFKPMVFKKFVQVDGASTRRHGGAGLGLAISKELVEGMGGGIGFTSVKDEGSCFYVLLPRG</sequence>
<dbReference type="InterPro" id="IPR005467">
    <property type="entry name" value="His_kinase_dom"/>
</dbReference>
<evidence type="ECO:0000256" key="7">
    <source>
        <dbReference type="ARBA" id="ARBA00023136"/>
    </source>
</evidence>
<dbReference type="Pfam" id="PF02518">
    <property type="entry name" value="HATPase_c"/>
    <property type="match status" value="1"/>
</dbReference>
<dbReference type="SMART" id="SM00091">
    <property type="entry name" value="PAS"/>
    <property type="match status" value="3"/>
</dbReference>
<dbReference type="Pfam" id="PF08448">
    <property type="entry name" value="PAS_4"/>
    <property type="match status" value="1"/>
</dbReference>
<dbReference type="PANTHER" id="PTHR43047:SF72">
    <property type="entry name" value="OSMOSENSING HISTIDINE PROTEIN KINASE SLN1"/>
    <property type="match status" value="1"/>
</dbReference>
<evidence type="ECO:0000256" key="5">
    <source>
        <dbReference type="ARBA" id="ARBA00022777"/>
    </source>
</evidence>
<feature type="domain" description="PAC" evidence="10">
    <location>
        <begin position="511"/>
        <end position="563"/>
    </location>
</feature>
<comment type="catalytic activity">
    <reaction evidence="1">
        <text>ATP + protein L-histidine = ADP + protein N-phospho-L-histidine.</text>
        <dbReference type="EC" id="2.7.13.3"/>
    </reaction>
</comment>
<dbReference type="InterPro" id="IPR036890">
    <property type="entry name" value="HATPase_C_sf"/>
</dbReference>
<dbReference type="InterPro" id="IPR036097">
    <property type="entry name" value="HisK_dim/P_sf"/>
</dbReference>
<dbReference type="SMART" id="SM00388">
    <property type="entry name" value="HisKA"/>
    <property type="match status" value="1"/>
</dbReference>
<gene>
    <name evidence="11" type="ORF">OQ287_11725</name>
</gene>
<dbReference type="CDD" id="cd16922">
    <property type="entry name" value="HATPase_EvgS-ArcB-TorS-like"/>
    <property type="match status" value="1"/>
</dbReference>
<dbReference type="InterPro" id="IPR003594">
    <property type="entry name" value="HATPase_dom"/>
</dbReference>
<keyword evidence="7" id="KW-0472">Membrane</keyword>
<evidence type="ECO:0000313" key="12">
    <source>
        <dbReference type="Proteomes" id="UP001165678"/>
    </source>
</evidence>
<keyword evidence="12" id="KW-1185">Reference proteome</keyword>
<dbReference type="SUPFAM" id="SSF55874">
    <property type="entry name" value="ATPase domain of HSP90 chaperone/DNA topoisomerase II/histidine kinase"/>
    <property type="match status" value="1"/>
</dbReference>
<dbReference type="InterPro" id="IPR029016">
    <property type="entry name" value="GAF-like_dom_sf"/>
</dbReference>
<dbReference type="SUPFAM" id="SSF55785">
    <property type="entry name" value="PYP-like sensor domain (PAS domain)"/>
    <property type="match status" value="3"/>
</dbReference>
<reference evidence="11" key="1">
    <citation type="submission" date="2022-11" db="EMBL/GenBank/DDBJ databases">
        <title>Larsenimonas rhizosphaerae sp. nov., isolated from a tidal mudflat.</title>
        <authorList>
            <person name="Lee S.D."/>
            <person name="Kim I.S."/>
        </authorList>
    </citation>
    <scope>NUCLEOTIDE SEQUENCE</scope>
    <source>
        <strain evidence="11">GH2-1</strain>
    </source>
</reference>
<dbReference type="PROSITE" id="PS50113">
    <property type="entry name" value="PAC"/>
    <property type="match status" value="2"/>
</dbReference>
<evidence type="ECO:0000313" key="11">
    <source>
        <dbReference type="EMBL" id="MCX2524911.1"/>
    </source>
</evidence>
<dbReference type="SUPFAM" id="SSF47384">
    <property type="entry name" value="Homodimeric domain of signal transducing histidine kinase"/>
    <property type="match status" value="1"/>
</dbReference>
<dbReference type="SUPFAM" id="SSF55781">
    <property type="entry name" value="GAF domain-like"/>
    <property type="match status" value="1"/>
</dbReference>
<feature type="domain" description="PAS" evidence="9">
    <location>
        <begin position="437"/>
        <end position="479"/>
    </location>
</feature>
<evidence type="ECO:0000256" key="1">
    <source>
        <dbReference type="ARBA" id="ARBA00000085"/>
    </source>
</evidence>
<dbReference type="FunFam" id="1.10.287.130:FF:000001">
    <property type="entry name" value="Two-component sensor histidine kinase"/>
    <property type="match status" value="1"/>
</dbReference>
<dbReference type="Gene3D" id="3.30.565.10">
    <property type="entry name" value="Histidine kinase-like ATPase, C-terminal domain"/>
    <property type="match status" value="1"/>
</dbReference>
<dbReference type="GO" id="GO:0000155">
    <property type="term" value="F:phosphorelay sensor kinase activity"/>
    <property type="evidence" value="ECO:0007669"/>
    <property type="project" value="InterPro"/>
</dbReference>
<dbReference type="PRINTS" id="PR00344">
    <property type="entry name" value="BCTRLSENSOR"/>
</dbReference>
<dbReference type="GO" id="GO:0009927">
    <property type="term" value="F:histidine phosphotransfer kinase activity"/>
    <property type="evidence" value="ECO:0007669"/>
    <property type="project" value="TreeGrafter"/>
</dbReference>
<evidence type="ECO:0000259" key="10">
    <source>
        <dbReference type="PROSITE" id="PS50113"/>
    </source>
</evidence>
<dbReference type="InterPro" id="IPR000014">
    <property type="entry name" value="PAS"/>
</dbReference>
<dbReference type="Pfam" id="PF13426">
    <property type="entry name" value="PAS_9"/>
    <property type="match status" value="1"/>
</dbReference>
<dbReference type="Pfam" id="PF01590">
    <property type="entry name" value="GAF"/>
    <property type="match status" value="1"/>
</dbReference>
<evidence type="ECO:0000256" key="4">
    <source>
        <dbReference type="ARBA" id="ARBA00022679"/>
    </source>
</evidence>
<keyword evidence="6" id="KW-0902">Two-component regulatory system</keyword>
<dbReference type="PROSITE" id="PS50109">
    <property type="entry name" value="HIS_KIN"/>
    <property type="match status" value="1"/>
</dbReference>
<evidence type="ECO:0000256" key="3">
    <source>
        <dbReference type="ARBA" id="ARBA00022553"/>
    </source>
</evidence>
<dbReference type="CDD" id="cd00082">
    <property type="entry name" value="HisKA"/>
    <property type="match status" value="1"/>
</dbReference>
<name>A0AA41ZHQ7_9GAMM</name>
<dbReference type="EC" id="2.7.13.3" evidence="2"/>
<keyword evidence="3" id="KW-0597">Phosphoprotein</keyword>
<dbReference type="PANTHER" id="PTHR43047">
    <property type="entry name" value="TWO-COMPONENT HISTIDINE PROTEIN KINASE"/>
    <property type="match status" value="1"/>
</dbReference>
<dbReference type="InterPro" id="IPR035965">
    <property type="entry name" value="PAS-like_dom_sf"/>
</dbReference>
<dbReference type="Proteomes" id="UP001165678">
    <property type="component" value="Unassembled WGS sequence"/>
</dbReference>
<keyword evidence="5" id="KW-0418">Kinase</keyword>
<evidence type="ECO:0000259" key="8">
    <source>
        <dbReference type="PROSITE" id="PS50109"/>
    </source>
</evidence>
<dbReference type="Gene3D" id="3.30.450.40">
    <property type="match status" value="1"/>
</dbReference>
<feature type="domain" description="PAC" evidence="10">
    <location>
        <begin position="384"/>
        <end position="436"/>
    </location>
</feature>
<evidence type="ECO:0000256" key="2">
    <source>
        <dbReference type="ARBA" id="ARBA00012438"/>
    </source>
</evidence>
<comment type="caution">
    <text evidence="11">The sequence shown here is derived from an EMBL/GenBank/DDBJ whole genome shotgun (WGS) entry which is preliminary data.</text>
</comment>
<dbReference type="Pfam" id="PF00512">
    <property type="entry name" value="HisKA"/>
    <property type="match status" value="1"/>
</dbReference>
<keyword evidence="4" id="KW-0808">Transferase</keyword>
<dbReference type="InterPro" id="IPR000700">
    <property type="entry name" value="PAS-assoc_C"/>
</dbReference>
<dbReference type="NCBIfam" id="TIGR00229">
    <property type="entry name" value="sensory_box"/>
    <property type="match status" value="2"/>
</dbReference>
<organism evidence="11 12">
    <name type="scientific">Larsenimonas rhizosphaerae</name>
    <dbReference type="NCBI Taxonomy" id="2944682"/>
    <lineage>
        <taxon>Bacteria</taxon>
        <taxon>Pseudomonadati</taxon>
        <taxon>Pseudomonadota</taxon>
        <taxon>Gammaproteobacteria</taxon>
        <taxon>Oceanospirillales</taxon>
        <taxon>Halomonadaceae</taxon>
        <taxon>Larsenimonas</taxon>
    </lineage>
</organism>
<protein>
    <recommendedName>
        <fullName evidence="2">histidine kinase</fullName>
        <ecNumber evidence="2">2.7.13.3</ecNumber>
    </recommendedName>
</protein>
<dbReference type="FunFam" id="3.30.565.10:FF:000006">
    <property type="entry name" value="Sensor histidine kinase WalK"/>
    <property type="match status" value="1"/>
</dbReference>
<dbReference type="InterPro" id="IPR003661">
    <property type="entry name" value="HisK_dim/P_dom"/>
</dbReference>
<dbReference type="InterPro" id="IPR001610">
    <property type="entry name" value="PAC"/>
</dbReference>
<evidence type="ECO:0000256" key="6">
    <source>
        <dbReference type="ARBA" id="ARBA00023012"/>
    </source>
</evidence>
<dbReference type="InterPro" id="IPR003018">
    <property type="entry name" value="GAF"/>
</dbReference>
<dbReference type="InterPro" id="IPR013656">
    <property type="entry name" value="PAS_4"/>
</dbReference>
<dbReference type="RefSeq" id="WP_250939030.1">
    <property type="nucleotide sequence ID" value="NZ_JAMLJK010000003.1"/>
</dbReference>
<dbReference type="PROSITE" id="PS50112">
    <property type="entry name" value="PAS"/>
    <property type="match status" value="1"/>
</dbReference>
<dbReference type="GO" id="GO:0005886">
    <property type="term" value="C:plasma membrane"/>
    <property type="evidence" value="ECO:0007669"/>
    <property type="project" value="UniProtKB-ARBA"/>
</dbReference>
<dbReference type="EMBL" id="JAPIVE010000003">
    <property type="protein sequence ID" value="MCX2524911.1"/>
    <property type="molecule type" value="Genomic_DNA"/>
</dbReference>
<dbReference type="CDD" id="cd00130">
    <property type="entry name" value="PAS"/>
    <property type="match status" value="2"/>
</dbReference>
<dbReference type="Gene3D" id="3.30.450.20">
    <property type="entry name" value="PAS domain"/>
    <property type="match status" value="3"/>
</dbReference>